<proteinExistence type="predicted"/>
<accession>A0A9W6C9C4</accession>
<dbReference type="EMBL" id="BSCH01000003">
    <property type="protein sequence ID" value="GLG89131.1"/>
    <property type="molecule type" value="Genomic_DNA"/>
</dbReference>
<keyword evidence="1" id="KW-0812">Transmembrane</keyword>
<evidence type="ECO:0000313" key="3">
    <source>
        <dbReference type="Proteomes" id="UP001145094"/>
    </source>
</evidence>
<dbReference type="RefSeq" id="WP_281844422.1">
    <property type="nucleotide sequence ID" value="NZ_BSCH01000003.1"/>
</dbReference>
<reference evidence="2" key="2">
    <citation type="submission" date="2022-11" db="EMBL/GenBank/DDBJ databases">
        <title>Draft genome sequence of Sellimonas catena strain 18CBH55.</title>
        <authorList>
            <person name="Hisatomi A."/>
            <person name="Ohkuma M."/>
            <person name="Sakamoto M."/>
        </authorList>
    </citation>
    <scope>NUCLEOTIDE SEQUENCE</scope>
    <source>
        <strain evidence="2">18CBH55</strain>
    </source>
</reference>
<reference evidence="2" key="1">
    <citation type="submission" date="2022-11" db="EMBL/GenBank/DDBJ databases">
        <title>Draft genome sequence of Sellimonas catena strain 18CBH55.</title>
        <authorList>
            <person name="Atsushi H."/>
            <person name="Moriya O."/>
            <person name="Mitsuo S."/>
        </authorList>
    </citation>
    <scope>NUCLEOTIDE SEQUENCE</scope>
    <source>
        <strain evidence="2">18CBH55</strain>
    </source>
</reference>
<dbReference type="Proteomes" id="UP001145094">
    <property type="component" value="Unassembled WGS sequence"/>
</dbReference>
<reference evidence="2" key="3">
    <citation type="journal article" date="2023" name="Int. J. Syst. Evol. Microbiol.">
        <title>Sellimonas catena sp. nov., isolated from human faeces.</title>
        <authorList>
            <person name="Hisatomi A."/>
            <person name="Ohkuma M."/>
            <person name="Sakamoto M."/>
        </authorList>
    </citation>
    <scope>NUCLEOTIDE SEQUENCE</scope>
    <source>
        <strain evidence="2">18CBH55</strain>
    </source>
</reference>
<sequence length="91" mass="10726">MHRRKLRKYRILKDICLLIGGTAFLALIGIVGGYESGTMTTMMLIAELVIAVETMAVSYMAYRCVRCREHRYLRIRELRKRKWQQEMKKSA</sequence>
<gene>
    <name evidence="2" type="ORF">Selli2_05580</name>
</gene>
<keyword evidence="1" id="KW-0472">Membrane</keyword>
<evidence type="ECO:0000313" key="2">
    <source>
        <dbReference type="EMBL" id="GLG89131.1"/>
    </source>
</evidence>
<keyword evidence="1" id="KW-1133">Transmembrane helix</keyword>
<feature type="transmembrane region" description="Helical" evidence="1">
    <location>
        <begin position="40"/>
        <end position="62"/>
    </location>
</feature>
<comment type="caution">
    <text evidence="2">The sequence shown here is derived from an EMBL/GenBank/DDBJ whole genome shotgun (WGS) entry which is preliminary data.</text>
</comment>
<feature type="transmembrane region" description="Helical" evidence="1">
    <location>
        <begin position="12"/>
        <end position="34"/>
    </location>
</feature>
<organism evidence="2 3">
    <name type="scientific">Sellimonas catena</name>
    <dbReference type="NCBI Taxonomy" id="2994035"/>
    <lineage>
        <taxon>Bacteria</taxon>
        <taxon>Bacillati</taxon>
        <taxon>Bacillota</taxon>
        <taxon>Clostridia</taxon>
        <taxon>Lachnospirales</taxon>
        <taxon>Lachnospiraceae</taxon>
        <taxon>Sellimonas</taxon>
    </lineage>
</organism>
<name>A0A9W6C9C4_9FIRM</name>
<evidence type="ECO:0000256" key="1">
    <source>
        <dbReference type="SAM" id="Phobius"/>
    </source>
</evidence>
<protein>
    <submittedName>
        <fullName evidence="2">Uncharacterized protein</fullName>
    </submittedName>
</protein>
<dbReference type="AlphaFoldDB" id="A0A9W6C9C4"/>